<dbReference type="Proteomes" id="UP000183263">
    <property type="component" value="Unassembled WGS sequence"/>
</dbReference>
<protein>
    <submittedName>
        <fullName evidence="2">Uncharacterized protein</fullName>
    </submittedName>
</protein>
<accession>A0A1G8JA56</accession>
<evidence type="ECO:0000313" key="2">
    <source>
        <dbReference type="EMBL" id="SDI27520.1"/>
    </source>
</evidence>
<gene>
    <name evidence="2" type="ORF">SAMN05444695_106107</name>
</gene>
<keyword evidence="3" id="KW-1185">Reference proteome</keyword>
<dbReference type="AlphaFoldDB" id="A0A1G8JA56"/>
<dbReference type="EMBL" id="FNDN01000006">
    <property type="protein sequence ID" value="SDI27520.1"/>
    <property type="molecule type" value="Genomic_DNA"/>
</dbReference>
<name>A0A1G8JA56_9NOCA</name>
<reference evidence="2 3" key="1">
    <citation type="submission" date="2016-10" db="EMBL/GenBank/DDBJ databases">
        <authorList>
            <person name="de Groot N.N."/>
        </authorList>
    </citation>
    <scope>NUCLEOTIDE SEQUENCE [LARGE SCALE GENOMIC DNA]</scope>
    <source>
        <strain evidence="2 3">DSM 44892</strain>
    </source>
</reference>
<feature type="region of interest" description="Disordered" evidence="1">
    <location>
        <begin position="1"/>
        <end position="21"/>
    </location>
</feature>
<sequence>MPCIRKDRNRNEGRDPSERRPVLAEAIETDTTSVNVPAPVRNPEACRVCGL</sequence>
<proteinExistence type="predicted"/>
<evidence type="ECO:0000313" key="3">
    <source>
        <dbReference type="Proteomes" id="UP000183263"/>
    </source>
</evidence>
<organism evidence="2 3">
    <name type="scientific">Rhodococcus triatomae</name>
    <dbReference type="NCBI Taxonomy" id="300028"/>
    <lineage>
        <taxon>Bacteria</taxon>
        <taxon>Bacillati</taxon>
        <taxon>Actinomycetota</taxon>
        <taxon>Actinomycetes</taxon>
        <taxon>Mycobacteriales</taxon>
        <taxon>Nocardiaceae</taxon>
        <taxon>Rhodococcus</taxon>
    </lineage>
</organism>
<evidence type="ECO:0000256" key="1">
    <source>
        <dbReference type="SAM" id="MobiDB-lite"/>
    </source>
</evidence>